<reference evidence="1 2" key="1">
    <citation type="submission" date="2014-04" db="EMBL/GenBank/DDBJ databases">
        <authorList>
            <consortium name="DOE Joint Genome Institute"/>
            <person name="Kuo A."/>
            <person name="Kohler A."/>
            <person name="Nagy L.G."/>
            <person name="Floudas D."/>
            <person name="Copeland A."/>
            <person name="Barry K.W."/>
            <person name="Cichocki N."/>
            <person name="Veneault-Fourrey C."/>
            <person name="LaButti K."/>
            <person name="Lindquist E.A."/>
            <person name="Lipzen A."/>
            <person name="Lundell T."/>
            <person name="Morin E."/>
            <person name="Murat C."/>
            <person name="Sun H."/>
            <person name="Tunlid A."/>
            <person name="Henrissat B."/>
            <person name="Grigoriev I.V."/>
            <person name="Hibbett D.S."/>
            <person name="Martin F."/>
            <person name="Nordberg H.P."/>
            <person name="Cantor M.N."/>
            <person name="Hua S.X."/>
        </authorList>
    </citation>
    <scope>NUCLEOTIDE SEQUENCE [LARGE SCALE GENOMIC DNA]</scope>
    <source>
        <strain evidence="1 2">LaAM-08-1</strain>
    </source>
</reference>
<gene>
    <name evidence="1" type="ORF">K443DRAFT_679894</name>
</gene>
<name>A0A0C9X3G5_9AGAR</name>
<organism evidence="1 2">
    <name type="scientific">Laccaria amethystina LaAM-08-1</name>
    <dbReference type="NCBI Taxonomy" id="1095629"/>
    <lineage>
        <taxon>Eukaryota</taxon>
        <taxon>Fungi</taxon>
        <taxon>Dikarya</taxon>
        <taxon>Basidiomycota</taxon>
        <taxon>Agaricomycotina</taxon>
        <taxon>Agaricomycetes</taxon>
        <taxon>Agaricomycetidae</taxon>
        <taxon>Agaricales</taxon>
        <taxon>Agaricineae</taxon>
        <taxon>Hydnangiaceae</taxon>
        <taxon>Laccaria</taxon>
    </lineage>
</organism>
<keyword evidence="2" id="KW-1185">Reference proteome</keyword>
<dbReference type="AlphaFoldDB" id="A0A0C9X3G5"/>
<reference evidence="2" key="2">
    <citation type="submission" date="2015-01" db="EMBL/GenBank/DDBJ databases">
        <title>Evolutionary Origins and Diversification of the Mycorrhizal Mutualists.</title>
        <authorList>
            <consortium name="DOE Joint Genome Institute"/>
            <consortium name="Mycorrhizal Genomics Consortium"/>
            <person name="Kohler A."/>
            <person name="Kuo A."/>
            <person name="Nagy L.G."/>
            <person name="Floudas D."/>
            <person name="Copeland A."/>
            <person name="Barry K.W."/>
            <person name="Cichocki N."/>
            <person name="Veneault-Fourrey C."/>
            <person name="LaButti K."/>
            <person name="Lindquist E.A."/>
            <person name="Lipzen A."/>
            <person name="Lundell T."/>
            <person name="Morin E."/>
            <person name="Murat C."/>
            <person name="Riley R."/>
            <person name="Ohm R."/>
            <person name="Sun H."/>
            <person name="Tunlid A."/>
            <person name="Henrissat B."/>
            <person name="Grigoriev I.V."/>
            <person name="Hibbett D.S."/>
            <person name="Martin F."/>
        </authorList>
    </citation>
    <scope>NUCLEOTIDE SEQUENCE [LARGE SCALE GENOMIC DNA]</scope>
    <source>
        <strain evidence="2">LaAM-08-1</strain>
    </source>
</reference>
<evidence type="ECO:0000313" key="2">
    <source>
        <dbReference type="Proteomes" id="UP000054477"/>
    </source>
</evidence>
<dbReference type="EMBL" id="KN838645">
    <property type="protein sequence ID" value="KIJ99545.1"/>
    <property type="molecule type" value="Genomic_DNA"/>
</dbReference>
<evidence type="ECO:0000313" key="1">
    <source>
        <dbReference type="EMBL" id="KIJ99545.1"/>
    </source>
</evidence>
<dbReference type="HOGENOM" id="CLU_2850027_0_0_1"/>
<proteinExistence type="predicted"/>
<protein>
    <submittedName>
        <fullName evidence="1">Uncharacterized protein</fullName>
    </submittedName>
</protein>
<dbReference type="Proteomes" id="UP000054477">
    <property type="component" value="Unassembled WGS sequence"/>
</dbReference>
<sequence length="65" mass="7503">MVNFTQSDFILLPQADLNTRLSCFCDDQNTLLRMSSSKACKYCHQLPRAFYNAIGVDHLPQHQQQ</sequence>
<accession>A0A0C9X3G5</accession>